<accession>A0A2K1LAE4</accession>
<gene>
    <name evidence="5" type="primary">LOC112285844</name>
    <name evidence="4" type="ORF">PHYPA_001419</name>
</gene>
<feature type="compositionally biased region" description="Basic and acidic residues" evidence="1">
    <location>
        <begin position="815"/>
        <end position="834"/>
    </location>
</feature>
<evidence type="ECO:0000313" key="6">
    <source>
        <dbReference type="Proteomes" id="UP000006727"/>
    </source>
</evidence>
<dbReference type="GO" id="GO:0051513">
    <property type="term" value="P:regulation of monopolar cell growth"/>
    <property type="evidence" value="ECO:0007669"/>
    <property type="project" value="InterPro"/>
</dbReference>
<dbReference type="EnsemblPlants" id="Pp3c1_31050V3.3">
    <property type="protein sequence ID" value="Pp3c1_31050V3.3"/>
    <property type="gene ID" value="Pp3c1_31050"/>
</dbReference>
<reference evidence="4 6" key="2">
    <citation type="journal article" date="2018" name="Plant J.">
        <title>The Physcomitrella patens chromosome-scale assembly reveals moss genome structure and evolution.</title>
        <authorList>
            <person name="Lang D."/>
            <person name="Ullrich K.K."/>
            <person name="Murat F."/>
            <person name="Fuchs J."/>
            <person name="Jenkins J."/>
            <person name="Haas F.B."/>
            <person name="Piednoel M."/>
            <person name="Gundlach H."/>
            <person name="Van Bel M."/>
            <person name="Meyberg R."/>
            <person name="Vives C."/>
            <person name="Morata J."/>
            <person name="Symeonidi A."/>
            <person name="Hiss M."/>
            <person name="Muchero W."/>
            <person name="Kamisugi Y."/>
            <person name="Saleh O."/>
            <person name="Blanc G."/>
            <person name="Decker E.L."/>
            <person name="van Gessel N."/>
            <person name="Grimwood J."/>
            <person name="Hayes R.D."/>
            <person name="Graham S.W."/>
            <person name="Gunter L.E."/>
            <person name="McDaniel S.F."/>
            <person name="Hoernstein S.N.W."/>
            <person name="Larsson A."/>
            <person name="Li F.W."/>
            <person name="Perroud P.F."/>
            <person name="Phillips J."/>
            <person name="Ranjan P."/>
            <person name="Rokshar D.S."/>
            <person name="Rothfels C.J."/>
            <person name="Schneider L."/>
            <person name="Shu S."/>
            <person name="Stevenson D.W."/>
            <person name="Thummler F."/>
            <person name="Tillich M."/>
            <person name="Villarreal Aguilar J.C."/>
            <person name="Widiez T."/>
            <person name="Wong G.K."/>
            <person name="Wymore A."/>
            <person name="Zhang Y."/>
            <person name="Zimmer A.D."/>
            <person name="Quatrano R.S."/>
            <person name="Mayer K.F.X."/>
            <person name="Goodstein D."/>
            <person name="Casacuberta J.M."/>
            <person name="Vandepoele K."/>
            <person name="Reski R."/>
            <person name="Cuming A.C."/>
            <person name="Tuskan G.A."/>
            <person name="Maumus F."/>
            <person name="Salse J."/>
            <person name="Schmutz J."/>
            <person name="Rensing S.A."/>
        </authorList>
    </citation>
    <scope>NUCLEOTIDE SEQUENCE [LARGE SCALE GENOMIC DNA]</scope>
    <source>
        <strain evidence="5 6">cv. Gransden 2004</strain>
    </source>
</reference>
<dbReference type="Pfam" id="PF14309">
    <property type="entry name" value="DUF4378"/>
    <property type="match status" value="1"/>
</dbReference>
<feature type="region of interest" description="Disordered" evidence="1">
    <location>
        <begin position="1292"/>
        <end position="1396"/>
    </location>
</feature>
<feature type="compositionally biased region" description="Basic and acidic residues" evidence="1">
    <location>
        <begin position="15"/>
        <end position="33"/>
    </location>
</feature>
<feature type="compositionally biased region" description="Polar residues" evidence="1">
    <location>
        <begin position="785"/>
        <end position="795"/>
    </location>
</feature>
<feature type="region of interest" description="Disordered" evidence="1">
    <location>
        <begin position="1197"/>
        <end position="1264"/>
    </location>
</feature>
<dbReference type="EnsemblPlants" id="Pp3c1_31050V3.2">
    <property type="protein sequence ID" value="Pp3c1_31050V3.2"/>
    <property type="gene ID" value="Pp3c1_31050"/>
</dbReference>
<feature type="compositionally biased region" description="Basic and acidic residues" evidence="1">
    <location>
        <begin position="287"/>
        <end position="311"/>
    </location>
</feature>
<dbReference type="RefSeq" id="XP_073392856.1">
    <property type="nucleotide sequence ID" value="XM_073536755.1"/>
</dbReference>
<feature type="compositionally biased region" description="Basic and acidic residues" evidence="1">
    <location>
        <begin position="1223"/>
        <end position="1241"/>
    </location>
</feature>
<dbReference type="RefSeq" id="XP_073392851.1">
    <property type="nucleotide sequence ID" value="XM_073536750.1"/>
</dbReference>
<dbReference type="STRING" id="3218.A0A2K1LAE4"/>
<feature type="compositionally biased region" description="Basic and acidic residues" evidence="1">
    <location>
        <begin position="1351"/>
        <end position="1363"/>
    </location>
</feature>
<evidence type="ECO:0000313" key="4">
    <source>
        <dbReference type="EMBL" id="PNR62994.1"/>
    </source>
</evidence>
<dbReference type="Gramene" id="Pp3c1_31050V3.2">
    <property type="protein sequence ID" value="Pp3c1_31050V3.2"/>
    <property type="gene ID" value="Pp3c1_31050"/>
</dbReference>
<dbReference type="RefSeq" id="XP_024382926.1">
    <property type="nucleotide sequence ID" value="XM_024527158.2"/>
</dbReference>
<feature type="region of interest" description="Disordered" evidence="1">
    <location>
        <begin position="917"/>
        <end position="956"/>
    </location>
</feature>
<feature type="domain" description="DUF3741" evidence="3">
    <location>
        <begin position="898"/>
        <end position="918"/>
    </location>
</feature>
<feature type="compositionally biased region" description="Basic and acidic residues" evidence="1">
    <location>
        <begin position="418"/>
        <end position="444"/>
    </location>
</feature>
<feature type="region of interest" description="Disordered" evidence="1">
    <location>
        <begin position="969"/>
        <end position="1024"/>
    </location>
</feature>
<feature type="region of interest" description="Disordered" evidence="1">
    <location>
        <begin position="815"/>
        <end position="880"/>
    </location>
</feature>
<sequence length="1988" mass="223905">MTGIFQIFDRYKSKSYAKNDSRRSKNGDSDVKAVPKYYLVEGDGVARRAPSDQAWSEASRDSRRSSSADISEVVVKTLAASKEPQNVQKPHSARPSTDSQKPSFAANKSRSPRATQSEASGYKDTSKIPESYLSDAVTPKSAAPSRSSVDHRVKDGSKLPPRDTRSAFKPSSHRDRSRTTVETVAYPNDARDISRAIMQMREPAQQAFEAREAPRLSSSVTRRDVQRYHSSGDEREGDRYRRDGRSYQSSGDERDGHRHLSASETRDARRYSSVAESYEEHAFDDEPDHHRPQFPSEGKEFLRSWHVDEGLKTQAPSHIREIARYMSSGDEMDSRRSNLSSGDERGARRFHQRVERRDGVRHRASQDPESNRSYWPMDNRDGLRHQSGGDAYESSTGDERVVQRPYPSTRSRRSLASSDERGHKHPSSKERAEGRRIHAHDAGREIQGMHFSGDERGGQRRVSSKDVHRRDSSGFISVHKHQAATELNNRHRHQSVDEEKFGNRHHTYSAKGSRHQSSTSSFEGPRYHSSGDERGTHRMYASAEERGGKRHEPPLDSYNGWRNESSDEDREVFPQPNRTNARDDARRYSSVTDAHRRYSSGNEDAYRRYSSSNDEKRSDRSRSSVREGRKYESVTASRGITDEYQHIRSNDRTVEWVAHEANVAPSLLIPAGSKEVRRRNSSVESRGERRQRGSNSSIASQEAAKLRLSVDTRVPNFKEKESPAGYSRDLPPRSSARDLPPRSPRSLIDIRDLARLNVQVRESTHTPAPRDSYRGELQKPAVVPETSQLSSESVSGSYDLREILRAIDFKDSQWASEKLRDGSSRNSVDGRDPPRTSNVSRVSVDSRQYQSSTPRLSVDGREHLRASSLHSSRASSVDAQVQLRTNSMDSSSASGEFKRRGPSVVARLMGLAELPDKDTSLSYSDKPQGRDGKLSKKLSVTTPPEATSPQSDWGKSQLHLTEVAQQMKQVAARLHQDSQLRQKSVQVPVETRPKRKPKTKSKTQSRSRSPPPAPAPAHEDKESRRFGYHHSYGVIGRLGDPGSPLPRQPMSPKHHQMEGMPKVFNKRPQELSSGDLDQRLHQLRIKNSIQEHRTLKQILEAMHLKGLLHPPQKKPPKSPRAELLEQGFLREEAQRPLHDFASSSLSNMTGSSRKDYQEQLTFEDLIRMDPHVQEEPALDIDHTGEASIVLMKPVNYHSSRPVTPPPATKDVDFNSETSGPSGFEREKIEIRHRGRGSERRAGSSGRASRSHSLESLEKRSADKVQVEDQSFANVMLSWRERIAADAARKASIDMAEAKPHSRSKSSTPVKHRSREVSPLQYDARDAGSTERRAGSRSPRPQASIEEYLFNNREENDALSRKVLSDAQEYSSHDEDKFKMVGRSKSDLQVSAASTEAVDAMDASLDKVSAQVSVVRNKRTSVKSSRSKDKHRASHPGDLNAKASSKSPSSGNTEASSSADQVVQDPILDLKDHKESSSALNSTAQEESLKIPDVDSRVTPKKRKTAEPVVMLEEEKPQLPRVVTPVVEVKGPSNEEEDFSTSVEVVPNPQVVPSAHSEQEQEEEDVKMEDAFDGTVGQISEGFSSGRDKCFSEDGALGLQGADHPSPVSVLDSPIYREEFHLEELSASPDSVKSVMAGHEDVEAIPHLDGAVACEPEPEVLTPRSWASKDTSDPLRDIYTKLASTLEMNEKEICRGQLVADLQIPFIVDTHQTHGNVVEVISVEKSKERLYVQSILTESGLTQEDSRLTEDAAEIMQFEVFTRKEEELQTEELERIDRGELEKTEELRYKESLDRRLIFDCMNEILERKMSPYLNPQPWGTPVVRRMPRGQRLIDEVWDELKDMHWPTSAAYDALYAVLQKDFMRKSFQWLDFSVEVGDVGCELESMLLQELVEELVQDIFSIELKLVKELCQELPLCPPSPLPVHHSPLHTCSIRDSPRAPSEATSEVSLASPEMSPVSSDDSVRRRRELLDKTRRDLLAWHVQYQQL</sequence>
<dbReference type="Gramene" id="Pp3c1_31050V3.4">
    <property type="protein sequence ID" value="Pp3c1_31050V3.4"/>
    <property type="gene ID" value="Pp3c1_31050"/>
</dbReference>
<dbReference type="RefSeq" id="XP_073392855.1">
    <property type="nucleotide sequence ID" value="XM_073536754.1"/>
</dbReference>
<dbReference type="EnsemblPlants" id="Pp3c1_31050V3.1">
    <property type="protein sequence ID" value="Pp3c1_31050V3.1"/>
    <property type="gene ID" value="Pp3c1_31050"/>
</dbReference>
<evidence type="ECO:0000259" key="2">
    <source>
        <dbReference type="Pfam" id="PF14309"/>
    </source>
</evidence>
<feature type="domain" description="DUF4378" evidence="2">
    <location>
        <begin position="1730"/>
        <end position="1894"/>
    </location>
</feature>
<feature type="region of interest" description="Disordered" evidence="1">
    <location>
        <begin position="1036"/>
        <end position="1057"/>
    </location>
</feature>
<feature type="compositionally biased region" description="Basic and acidic residues" evidence="1">
    <location>
        <begin position="1486"/>
        <end position="1497"/>
    </location>
</feature>
<feature type="region of interest" description="Disordered" evidence="1">
    <location>
        <begin position="1408"/>
        <end position="1508"/>
    </location>
</feature>
<dbReference type="PANTHER" id="PTHR31680">
    <property type="entry name" value="LONGIFOLIA PROTEIN"/>
    <property type="match status" value="1"/>
</dbReference>
<feature type="compositionally biased region" description="Polar residues" evidence="1">
    <location>
        <begin position="406"/>
        <end position="417"/>
    </location>
</feature>
<feature type="compositionally biased region" description="Basic residues" evidence="1">
    <location>
        <begin position="993"/>
        <end position="1005"/>
    </location>
</feature>
<feature type="region of interest" description="Disordered" evidence="1">
    <location>
        <begin position="673"/>
        <end position="747"/>
    </location>
</feature>
<reference evidence="4 6" key="1">
    <citation type="journal article" date="2008" name="Science">
        <title>The Physcomitrella genome reveals evolutionary insights into the conquest of land by plants.</title>
        <authorList>
            <person name="Rensing S."/>
            <person name="Lang D."/>
            <person name="Zimmer A."/>
            <person name="Terry A."/>
            <person name="Salamov A."/>
            <person name="Shapiro H."/>
            <person name="Nishiyama T."/>
            <person name="Perroud P.-F."/>
            <person name="Lindquist E."/>
            <person name="Kamisugi Y."/>
            <person name="Tanahashi T."/>
            <person name="Sakakibara K."/>
            <person name="Fujita T."/>
            <person name="Oishi K."/>
            <person name="Shin-I T."/>
            <person name="Kuroki Y."/>
            <person name="Toyoda A."/>
            <person name="Suzuki Y."/>
            <person name="Hashimoto A."/>
            <person name="Yamaguchi K."/>
            <person name="Sugano A."/>
            <person name="Kohara Y."/>
            <person name="Fujiyama A."/>
            <person name="Anterola A."/>
            <person name="Aoki S."/>
            <person name="Ashton N."/>
            <person name="Barbazuk W.B."/>
            <person name="Barker E."/>
            <person name="Bennetzen J."/>
            <person name="Bezanilla M."/>
            <person name="Blankenship R."/>
            <person name="Cho S.H."/>
            <person name="Dutcher S."/>
            <person name="Estelle M."/>
            <person name="Fawcett J.A."/>
            <person name="Gundlach H."/>
            <person name="Hanada K."/>
            <person name="Heyl A."/>
            <person name="Hicks K.A."/>
            <person name="Hugh J."/>
            <person name="Lohr M."/>
            <person name="Mayer K."/>
            <person name="Melkozernov A."/>
            <person name="Murata T."/>
            <person name="Nelson D."/>
            <person name="Pils B."/>
            <person name="Prigge M."/>
            <person name="Reiss B."/>
            <person name="Renner T."/>
            <person name="Rombauts S."/>
            <person name="Rushton P."/>
            <person name="Sanderfoot A."/>
            <person name="Schween G."/>
            <person name="Shiu S.-H."/>
            <person name="Stueber K."/>
            <person name="Theodoulou F.L."/>
            <person name="Tu H."/>
            <person name="Van de Peer Y."/>
            <person name="Verrier P.J."/>
            <person name="Waters E."/>
            <person name="Wood A."/>
            <person name="Yang L."/>
            <person name="Cove D."/>
            <person name="Cuming A."/>
            <person name="Hasebe M."/>
            <person name="Lucas S."/>
            <person name="Mishler D.B."/>
            <person name="Reski R."/>
            <person name="Grigoriev I."/>
            <person name="Quatrano R.S."/>
            <person name="Boore J.L."/>
        </authorList>
    </citation>
    <scope>NUCLEOTIDE SEQUENCE [LARGE SCALE GENOMIC DNA]</scope>
    <source>
        <strain evidence="5 6">cv. Gransden 2004</strain>
    </source>
</reference>
<dbReference type="PANTHER" id="PTHR31680:SF4">
    <property type="entry name" value="LONGIFOLIA PROTEIN"/>
    <property type="match status" value="1"/>
</dbReference>
<feature type="compositionally biased region" description="Basic and acidic residues" evidence="1">
    <location>
        <begin position="543"/>
        <end position="554"/>
    </location>
</feature>
<dbReference type="InterPro" id="IPR025486">
    <property type="entry name" value="DUF4378"/>
</dbReference>
<feature type="region of interest" description="Disordered" evidence="1">
    <location>
        <begin position="15"/>
        <end position="34"/>
    </location>
</feature>
<feature type="compositionally biased region" description="Basic and acidic residues" evidence="1">
    <location>
        <begin position="1251"/>
        <end position="1264"/>
    </location>
</feature>
<feature type="compositionally biased region" description="Polar residues" evidence="1">
    <location>
        <begin position="835"/>
        <end position="855"/>
    </location>
</feature>
<feature type="compositionally biased region" description="Basic and acidic residues" evidence="1">
    <location>
        <begin position="452"/>
        <end position="472"/>
    </location>
</feature>
<evidence type="ECO:0000313" key="5">
    <source>
        <dbReference type="EnsemblPlants" id="Pp3c1_31050V3.1"/>
    </source>
</evidence>
<feature type="region of interest" description="Disordered" evidence="1">
    <location>
        <begin position="759"/>
        <end position="795"/>
    </location>
</feature>
<feature type="compositionally biased region" description="Basic and acidic residues" evidence="1">
    <location>
        <begin position="613"/>
        <end position="632"/>
    </location>
</feature>
<feature type="compositionally biased region" description="Basic and acidic residues" evidence="1">
    <location>
        <begin position="332"/>
        <end position="358"/>
    </location>
</feature>
<dbReference type="Pfam" id="PF14383">
    <property type="entry name" value="VARLMGL"/>
    <property type="match status" value="1"/>
</dbReference>
<feature type="compositionally biased region" description="Basic and acidic residues" evidence="1">
    <location>
        <begin position="525"/>
        <end position="536"/>
    </location>
</feature>
<proteinExistence type="predicted"/>
<reference evidence="5" key="3">
    <citation type="submission" date="2020-12" db="UniProtKB">
        <authorList>
            <consortium name="EnsemblPlants"/>
        </authorList>
    </citation>
    <scope>IDENTIFICATION</scope>
</reference>
<dbReference type="InterPro" id="IPR032795">
    <property type="entry name" value="DUF3741-assoc"/>
</dbReference>
<feature type="compositionally biased region" description="Polar residues" evidence="1">
    <location>
        <begin position="1441"/>
        <end position="1460"/>
    </location>
</feature>
<evidence type="ECO:0000259" key="3">
    <source>
        <dbReference type="Pfam" id="PF14383"/>
    </source>
</evidence>
<feature type="compositionally biased region" description="Polar residues" evidence="1">
    <location>
        <begin position="938"/>
        <end position="954"/>
    </location>
</feature>
<dbReference type="Gramene" id="Pp3c1_31050V3.3">
    <property type="protein sequence ID" value="Pp3c1_31050V3.3"/>
    <property type="gene ID" value="Pp3c1_31050"/>
</dbReference>
<dbReference type="PaxDb" id="3218-PP1S171_27V6.1"/>
<keyword evidence="6" id="KW-1185">Reference proteome</keyword>
<evidence type="ECO:0000256" key="1">
    <source>
        <dbReference type="SAM" id="MobiDB-lite"/>
    </source>
</evidence>
<feature type="region of interest" description="Disordered" evidence="1">
    <location>
        <begin position="42"/>
        <end position="637"/>
    </location>
</feature>
<dbReference type="FunCoup" id="A0A2K1LAE4">
    <property type="interactions" value="1894"/>
</dbReference>
<name>A0A2K1LAE4_PHYPA</name>
<feature type="compositionally biased region" description="Basic and acidic residues" evidence="1">
    <location>
        <begin position="1322"/>
        <end position="1333"/>
    </location>
</feature>
<feature type="compositionally biased region" description="Low complexity" evidence="1">
    <location>
        <begin position="866"/>
        <end position="876"/>
    </location>
</feature>
<dbReference type="KEGG" id="ppp:112285844"/>
<feature type="compositionally biased region" description="Basic and acidic residues" evidence="1">
    <location>
        <begin position="704"/>
        <end position="722"/>
    </location>
</feature>
<feature type="compositionally biased region" description="Polar residues" evidence="1">
    <location>
        <begin position="83"/>
        <end position="119"/>
    </location>
</feature>
<feature type="compositionally biased region" description="Basic and acidic residues" evidence="1">
    <location>
        <begin position="148"/>
        <end position="179"/>
    </location>
</feature>
<dbReference type="Proteomes" id="UP000006727">
    <property type="component" value="Chromosome 1"/>
</dbReference>
<feature type="compositionally biased region" description="Basic residues" evidence="1">
    <location>
        <begin position="503"/>
        <end position="514"/>
    </location>
</feature>
<protein>
    <recommendedName>
        <fullName evidence="7">DUF4378 domain-containing protein</fullName>
    </recommendedName>
</protein>
<feature type="region of interest" description="Disordered" evidence="1">
    <location>
        <begin position="1933"/>
        <end position="1966"/>
    </location>
</feature>
<evidence type="ECO:0008006" key="7">
    <source>
        <dbReference type="Google" id="ProtNLM"/>
    </source>
</evidence>
<dbReference type="EnsemblPlants" id="Pp3c1_31050V3.4">
    <property type="protein sequence ID" value="Pp3c1_31050V3.4"/>
    <property type="gene ID" value="Pp3c1_31050"/>
</dbReference>
<dbReference type="InterPro" id="IPR033334">
    <property type="entry name" value="LNG1/2"/>
</dbReference>
<dbReference type="Gramene" id="Pp3c1_31050V3.1">
    <property type="protein sequence ID" value="Pp3c1_31050V3.1"/>
    <property type="gene ID" value="Pp3c1_31050"/>
</dbReference>
<feature type="compositionally biased region" description="Polar residues" evidence="1">
    <location>
        <begin position="1476"/>
        <end position="1485"/>
    </location>
</feature>
<dbReference type="GeneID" id="112285844"/>
<feature type="compositionally biased region" description="Basic and acidic residues" evidence="1">
    <location>
        <begin position="221"/>
        <end position="258"/>
    </location>
</feature>
<dbReference type="EMBL" id="ABEU02000001">
    <property type="protein sequence ID" value="PNR62994.1"/>
    <property type="molecule type" value="Genomic_DNA"/>
</dbReference>
<organism evidence="4">
    <name type="scientific">Physcomitrium patens</name>
    <name type="common">Spreading-leaved earth moss</name>
    <name type="synonym">Physcomitrella patens</name>
    <dbReference type="NCBI Taxonomy" id="3218"/>
    <lineage>
        <taxon>Eukaryota</taxon>
        <taxon>Viridiplantae</taxon>
        <taxon>Streptophyta</taxon>
        <taxon>Embryophyta</taxon>
        <taxon>Bryophyta</taxon>
        <taxon>Bryophytina</taxon>
        <taxon>Bryopsida</taxon>
        <taxon>Funariidae</taxon>
        <taxon>Funariales</taxon>
        <taxon>Funariaceae</taxon>
        <taxon>Physcomitrium</taxon>
    </lineage>
</organism>